<accession>A0AAD7GAB4</accession>
<keyword evidence="3" id="KW-0378">Hydrolase</keyword>
<feature type="signal peptide" evidence="1">
    <location>
        <begin position="1"/>
        <end position="20"/>
    </location>
</feature>
<dbReference type="GO" id="GO:0004553">
    <property type="term" value="F:hydrolase activity, hydrolyzing O-glycosyl compounds"/>
    <property type="evidence" value="ECO:0007669"/>
    <property type="project" value="InterPro"/>
</dbReference>
<dbReference type="Gene3D" id="2.60.120.200">
    <property type="match status" value="1"/>
</dbReference>
<reference evidence="3" key="1">
    <citation type="submission" date="2023-03" db="EMBL/GenBank/DDBJ databases">
        <title>Massive genome expansion in bonnet fungi (Mycena s.s.) driven by repeated elements and novel gene families across ecological guilds.</title>
        <authorList>
            <consortium name="Lawrence Berkeley National Laboratory"/>
            <person name="Harder C.B."/>
            <person name="Miyauchi S."/>
            <person name="Viragh M."/>
            <person name="Kuo A."/>
            <person name="Thoen E."/>
            <person name="Andreopoulos B."/>
            <person name="Lu D."/>
            <person name="Skrede I."/>
            <person name="Drula E."/>
            <person name="Henrissat B."/>
            <person name="Morin E."/>
            <person name="Kohler A."/>
            <person name="Barry K."/>
            <person name="LaButti K."/>
            <person name="Morin E."/>
            <person name="Salamov A."/>
            <person name="Lipzen A."/>
            <person name="Mereny Z."/>
            <person name="Hegedus B."/>
            <person name="Baldrian P."/>
            <person name="Stursova M."/>
            <person name="Weitz H."/>
            <person name="Taylor A."/>
            <person name="Grigoriev I.V."/>
            <person name="Nagy L.G."/>
            <person name="Martin F."/>
            <person name="Kauserud H."/>
        </authorList>
    </citation>
    <scope>NUCLEOTIDE SEQUENCE</scope>
    <source>
        <strain evidence="3">CBHHK067</strain>
    </source>
</reference>
<comment type="caution">
    <text evidence="3">The sequence shown here is derived from an EMBL/GenBank/DDBJ whole genome shotgun (WGS) entry which is preliminary data.</text>
</comment>
<dbReference type="EMBL" id="JARKIE010000178">
    <property type="protein sequence ID" value="KAJ7670982.1"/>
    <property type="molecule type" value="Genomic_DNA"/>
</dbReference>
<evidence type="ECO:0000313" key="4">
    <source>
        <dbReference type="Proteomes" id="UP001221757"/>
    </source>
</evidence>
<evidence type="ECO:0000313" key="3">
    <source>
        <dbReference type="EMBL" id="KAJ7670982.1"/>
    </source>
</evidence>
<organism evidence="3 4">
    <name type="scientific">Mycena rosella</name>
    <name type="common">Pink bonnet</name>
    <name type="synonym">Agaricus rosellus</name>
    <dbReference type="NCBI Taxonomy" id="1033263"/>
    <lineage>
        <taxon>Eukaryota</taxon>
        <taxon>Fungi</taxon>
        <taxon>Dikarya</taxon>
        <taxon>Basidiomycota</taxon>
        <taxon>Agaricomycotina</taxon>
        <taxon>Agaricomycetes</taxon>
        <taxon>Agaricomycetidae</taxon>
        <taxon>Agaricales</taxon>
        <taxon>Marasmiineae</taxon>
        <taxon>Mycenaceae</taxon>
        <taxon>Mycena</taxon>
    </lineage>
</organism>
<feature type="chain" id="PRO_5042296598" evidence="1">
    <location>
        <begin position="21"/>
        <end position="277"/>
    </location>
</feature>
<proteinExistence type="predicted"/>
<dbReference type="GO" id="GO:0005975">
    <property type="term" value="P:carbohydrate metabolic process"/>
    <property type="evidence" value="ECO:0007669"/>
    <property type="project" value="InterPro"/>
</dbReference>
<evidence type="ECO:0000256" key="1">
    <source>
        <dbReference type="SAM" id="SignalP"/>
    </source>
</evidence>
<dbReference type="Proteomes" id="UP001221757">
    <property type="component" value="Unassembled WGS sequence"/>
</dbReference>
<sequence>MPTIAASLLSLCLLLATASASIPSNSGYSVVWSDDFNGDHYAAVDHSKWNQIYGTPSQNGEEEIYNAGTGQVHLSGDGQVYIAPTLSGDEWLSGRLESTGAWSCEDGNAMIFQAEIWVPNFTGDPAQFAGLWPAFWAKGNSYRTSGTSWPLCGEWDIFEVTDRLSNQNQGTLHFIDANGNNNGNFNGRYHTWAFKVDRRNSDWTKQQLTWYLDGNEFYHVTGAMIGTFTQWEQLAYKSYYIILNVAIGGDYPGYPTSQTVSGYDASMRVQYVAVYKT</sequence>
<gene>
    <name evidence="3" type="ORF">B0H17DRAFT_1162136</name>
</gene>
<dbReference type="Pfam" id="PF26113">
    <property type="entry name" value="GH16_XgeA"/>
    <property type="match status" value="1"/>
</dbReference>
<feature type="domain" description="GH16" evidence="2">
    <location>
        <begin position="15"/>
        <end position="277"/>
    </location>
</feature>
<dbReference type="PANTHER" id="PTHR10963">
    <property type="entry name" value="GLYCOSYL HYDROLASE-RELATED"/>
    <property type="match status" value="1"/>
</dbReference>
<dbReference type="PANTHER" id="PTHR10963:SF60">
    <property type="entry name" value="GRAM-NEGATIVE BACTERIA-BINDING PROTEIN 1-RELATED"/>
    <property type="match status" value="1"/>
</dbReference>
<dbReference type="InterPro" id="IPR050546">
    <property type="entry name" value="Glycosyl_Hydrlase_16"/>
</dbReference>
<name>A0AAD7GAB4_MYCRO</name>
<protein>
    <submittedName>
        <fullName evidence="3">Glycoside hydrolase family 16 protein</fullName>
    </submittedName>
</protein>
<dbReference type="InterPro" id="IPR000757">
    <property type="entry name" value="Beta-glucanase-like"/>
</dbReference>
<dbReference type="InterPro" id="IPR013320">
    <property type="entry name" value="ConA-like_dom_sf"/>
</dbReference>
<evidence type="ECO:0000259" key="2">
    <source>
        <dbReference type="PROSITE" id="PS51762"/>
    </source>
</evidence>
<dbReference type="SUPFAM" id="SSF49899">
    <property type="entry name" value="Concanavalin A-like lectins/glucanases"/>
    <property type="match status" value="1"/>
</dbReference>
<keyword evidence="4" id="KW-1185">Reference proteome</keyword>
<dbReference type="AlphaFoldDB" id="A0AAD7GAB4"/>
<keyword evidence="1" id="KW-0732">Signal</keyword>
<dbReference type="PROSITE" id="PS51762">
    <property type="entry name" value="GH16_2"/>
    <property type="match status" value="1"/>
</dbReference>